<dbReference type="AlphaFoldDB" id="A0A7C0U3Q1"/>
<reference evidence="2" key="1">
    <citation type="journal article" date="2020" name="mSystems">
        <title>Genome- and Community-Level Interaction Insights into Carbon Utilization and Element Cycling Functions of Hydrothermarchaeota in Hydrothermal Sediment.</title>
        <authorList>
            <person name="Zhou Z."/>
            <person name="Liu Y."/>
            <person name="Xu W."/>
            <person name="Pan J."/>
            <person name="Luo Z.H."/>
            <person name="Li M."/>
        </authorList>
    </citation>
    <scope>NUCLEOTIDE SEQUENCE [LARGE SCALE GENOMIC DNA]</scope>
    <source>
        <strain evidence="2">HyVt-233</strain>
    </source>
</reference>
<gene>
    <name evidence="2" type="ORF">ENG63_08270</name>
</gene>
<accession>A0A7C0U3Q1</accession>
<proteinExistence type="predicted"/>
<name>A0A7C0U3Q1_DESA2</name>
<dbReference type="Proteomes" id="UP000886289">
    <property type="component" value="Unassembled WGS sequence"/>
</dbReference>
<sequence>MDRRENDDDKAYIEKIKSLSVKSFEPYYHIGLGKWVRSASHYKKLLHEAGAVEVGTEDIRSPEHKGLSREDIREMYRNKTKKRKEI</sequence>
<feature type="region of interest" description="Disordered" evidence="1">
    <location>
        <begin position="57"/>
        <end position="86"/>
    </location>
</feature>
<feature type="compositionally biased region" description="Basic and acidic residues" evidence="1">
    <location>
        <begin position="57"/>
        <end position="77"/>
    </location>
</feature>
<evidence type="ECO:0000256" key="1">
    <source>
        <dbReference type="SAM" id="MobiDB-lite"/>
    </source>
</evidence>
<dbReference type="EMBL" id="DRBS01000307">
    <property type="protein sequence ID" value="HDD44835.1"/>
    <property type="molecule type" value="Genomic_DNA"/>
</dbReference>
<comment type="caution">
    <text evidence="2">The sequence shown here is derived from an EMBL/GenBank/DDBJ whole genome shotgun (WGS) entry which is preliminary data.</text>
</comment>
<protein>
    <submittedName>
        <fullName evidence="2">Uncharacterized protein</fullName>
    </submittedName>
</protein>
<organism evidence="2">
    <name type="scientific">Desulfofervidus auxilii</name>
    <dbReference type="NCBI Taxonomy" id="1621989"/>
    <lineage>
        <taxon>Bacteria</taxon>
        <taxon>Pseudomonadati</taxon>
        <taxon>Thermodesulfobacteriota</taxon>
        <taxon>Candidatus Desulfofervidia</taxon>
        <taxon>Candidatus Desulfofervidales</taxon>
        <taxon>Candidatus Desulfofervidaceae</taxon>
        <taxon>Candidatus Desulfofervidus</taxon>
    </lineage>
</organism>
<evidence type="ECO:0000313" key="2">
    <source>
        <dbReference type="EMBL" id="HDD44835.1"/>
    </source>
</evidence>